<feature type="region of interest" description="Disordered" evidence="5">
    <location>
        <begin position="1"/>
        <end position="23"/>
    </location>
</feature>
<keyword evidence="1" id="KW-0479">Metal-binding</keyword>
<dbReference type="PROSITE" id="PS01359">
    <property type="entry name" value="ZF_PHD_1"/>
    <property type="match status" value="1"/>
</dbReference>
<gene>
    <name evidence="7" type="ORF">G2W53_025060</name>
</gene>
<feature type="domain" description="PHD-type" evidence="6">
    <location>
        <begin position="69"/>
        <end position="120"/>
    </location>
</feature>
<dbReference type="Proteomes" id="UP000634136">
    <property type="component" value="Unassembled WGS sequence"/>
</dbReference>
<name>A0A834WDR7_9FABA</name>
<dbReference type="InterPro" id="IPR011011">
    <property type="entry name" value="Znf_FYVE_PHD"/>
</dbReference>
<accession>A0A834WDR7</accession>
<comment type="caution">
    <text evidence="7">The sequence shown here is derived from an EMBL/GenBank/DDBJ whole genome shotgun (WGS) entry which is preliminary data.</text>
</comment>
<proteinExistence type="predicted"/>
<dbReference type="InterPro" id="IPR013083">
    <property type="entry name" value="Znf_RING/FYVE/PHD"/>
</dbReference>
<dbReference type="GO" id="GO:0008270">
    <property type="term" value="F:zinc ion binding"/>
    <property type="evidence" value="ECO:0007669"/>
    <property type="project" value="UniProtKB-KW"/>
</dbReference>
<evidence type="ECO:0000259" key="6">
    <source>
        <dbReference type="PROSITE" id="PS50016"/>
    </source>
</evidence>
<keyword evidence="8" id="KW-1185">Reference proteome</keyword>
<dbReference type="PROSITE" id="PS50016">
    <property type="entry name" value="ZF_PHD_2"/>
    <property type="match status" value="1"/>
</dbReference>
<evidence type="ECO:0000256" key="2">
    <source>
        <dbReference type="ARBA" id="ARBA00022771"/>
    </source>
</evidence>
<protein>
    <submittedName>
        <fullName evidence="7">Methyl-CpG-binding domain-containing protein 9</fullName>
    </submittedName>
</protein>
<evidence type="ECO:0000256" key="3">
    <source>
        <dbReference type="ARBA" id="ARBA00022833"/>
    </source>
</evidence>
<dbReference type="PANTHER" id="PTHR47162:SF8">
    <property type="entry name" value="METHYL-CPG-BINDING DOMAIN-CONTAINING PROTEIN 9"/>
    <property type="match status" value="1"/>
</dbReference>
<organism evidence="7 8">
    <name type="scientific">Senna tora</name>
    <dbReference type="NCBI Taxonomy" id="362788"/>
    <lineage>
        <taxon>Eukaryota</taxon>
        <taxon>Viridiplantae</taxon>
        <taxon>Streptophyta</taxon>
        <taxon>Embryophyta</taxon>
        <taxon>Tracheophyta</taxon>
        <taxon>Spermatophyta</taxon>
        <taxon>Magnoliopsida</taxon>
        <taxon>eudicotyledons</taxon>
        <taxon>Gunneridae</taxon>
        <taxon>Pentapetalae</taxon>
        <taxon>rosids</taxon>
        <taxon>fabids</taxon>
        <taxon>Fabales</taxon>
        <taxon>Fabaceae</taxon>
        <taxon>Caesalpinioideae</taxon>
        <taxon>Cassia clade</taxon>
        <taxon>Senna</taxon>
    </lineage>
</organism>
<dbReference type="EMBL" id="JAAIUW010000008">
    <property type="protein sequence ID" value="KAF7819605.1"/>
    <property type="molecule type" value="Genomic_DNA"/>
</dbReference>
<dbReference type="InterPro" id="IPR001965">
    <property type="entry name" value="Znf_PHD"/>
</dbReference>
<dbReference type="InterPro" id="IPR019787">
    <property type="entry name" value="Znf_PHD-finger"/>
</dbReference>
<dbReference type="Pfam" id="PF00628">
    <property type="entry name" value="PHD"/>
    <property type="match status" value="1"/>
</dbReference>
<dbReference type="SUPFAM" id="SSF57903">
    <property type="entry name" value="FYVE/PHD zinc finger"/>
    <property type="match status" value="1"/>
</dbReference>
<evidence type="ECO:0000256" key="5">
    <source>
        <dbReference type="SAM" id="MobiDB-lite"/>
    </source>
</evidence>
<evidence type="ECO:0000256" key="1">
    <source>
        <dbReference type="ARBA" id="ARBA00022723"/>
    </source>
</evidence>
<reference evidence="7" key="1">
    <citation type="submission" date="2020-09" db="EMBL/GenBank/DDBJ databases">
        <title>Genome-Enabled Discovery of Anthraquinone Biosynthesis in Senna tora.</title>
        <authorList>
            <person name="Kang S.-H."/>
            <person name="Pandey R.P."/>
            <person name="Lee C.-M."/>
            <person name="Sim J.-S."/>
            <person name="Jeong J.-T."/>
            <person name="Choi B.-S."/>
            <person name="Jung M."/>
            <person name="Ginzburg D."/>
            <person name="Zhao K."/>
            <person name="Won S.Y."/>
            <person name="Oh T.-J."/>
            <person name="Yu Y."/>
            <person name="Kim N.-H."/>
            <person name="Lee O.R."/>
            <person name="Lee T.-H."/>
            <person name="Bashyal P."/>
            <person name="Kim T.-S."/>
            <person name="Lee W.-H."/>
            <person name="Kawkins C."/>
            <person name="Kim C.-K."/>
            <person name="Kim J.S."/>
            <person name="Ahn B.O."/>
            <person name="Rhee S.Y."/>
            <person name="Sohng J.K."/>
        </authorList>
    </citation>
    <scope>NUCLEOTIDE SEQUENCE</scope>
    <source>
        <tissue evidence="7">Leaf</tissue>
    </source>
</reference>
<evidence type="ECO:0000313" key="7">
    <source>
        <dbReference type="EMBL" id="KAF7819605.1"/>
    </source>
</evidence>
<dbReference type="InterPro" id="IPR019786">
    <property type="entry name" value="Zinc_finger_PHD-type_CS"/>
</dbReference>
<sequence length="187" mass="19982">MELTDSGNQLRDPEHPQDSRSVLQIDLNEIPSPSSAETLPDSIDIVRTYHENPAPPPGGPAGIPSDVSGSACGACGRPEVRGRMVVCDGCERGFHLGCAGTRVRQDVSPDEWVCGNCVSGGVKSTRWPLGVKSKQLLDMNASPPSDFDGEGSEELQDLRSIWFQCNRNGICKQDVIVPVVEVGSKPA</sequence>
<dbReference type="CDD" id="cd15489">
    <property type="entry name" value="PHD_SF"/>
    <property type="match status" value="1"/>
</dbReference>
<dbReference type="SMART" id="SM00249">
    <property type="entry name" value="PHD"/>
    <property type="match status" value="1"/>
</dbReference>
<dbReference type="Gene3D" id="3.30.40.10">
    <property type="entry name" value="Zinc/RING finger domain, C3HC4 (zinc finger)"/>
    <property type="match status" value="1"/>
</dbReference>
<dbReference type="OrthoDB" id="1434165at2759"/>
<dbReference type="PANTHER" id="PTHR47162">
    <property type="entry name" value="OS02G0192300 PROTEIN"/>
    <property type="match status" value="1"/>
</dbReference>
<dbReference type="AlphaFoldDB" id="A0A834WDR7"/>
<keyword evidence="3" id="KW-0862">Zinc</keyword>
<evidence type="ECO:0000256" key="4">
    <source>
        <dbReference type="PROSITE-ProRule" id="PRU00146"/>
    </source>
</evidence>
<evidence type="ECO:0000313" key="8">
    <source>
        <dbReference type="Proteomes" id="UP000634136"/>
    </source>
</evidence>
<keyword evidence="2 4" id="KW-0863">Zinc-finger</keyword>